<accession>A0A813LXS9</accession>
<protein>
    <recommendedName>
        <fullName evidence="1">Alpha-(1,6)-fucosyltransferase N- and catalytic domain-containing protein</fullName>
    </recommendedName>
</protein>
<dbReference type="InterPro" id="IPR045573">
    <property type="entry name" value="Fut8_N_cat"/>
</dbReference>
<dbReference type="EMBL" id="CAJNNW010037442">
    <property type="protein sequence ID" value="CAE8741811.1"/>
    <property type="molecule type" value="Genomic_DNA"/>
</dbReference>
<dbReference type="GO" id="GO:0006487">
    <property type="term" value="P:protein N-linked glycosylation"/>
    <property type="evidence" value="ECO:0007669"/>
    <property type="project" value="TreeGrafter"/>
</dbReference>
<evidence type="ECO:0000313" key="2">
    <source>
        <dbReference type="EMBL" id="CAE8741811.1"/>
    </source>
</evidence>
<organism evidence="2 3">
    <name type="scientific">Polarella glacialis</name>
    <name type="common">Dinoflagellate</name>
    <dbReference type="NCBI Taxonomy" id="89957"/>
    <lineage>
        <taxon>Eukaryota</taxon>
        <taxon>Sar</taxon>
        <taxon>Alveolata</taxon>
        <taxon>Dinophyceae</taxon>
        <taxon>Suessiales</taxon>
        <taxon>Suessiaceae</taxon>
        <taxon>Polarella</taxon>
    </lineage>
</organism>
<dbReference type="AlphaFoldDB" id="A0A813LXS9"/>
<dbReference type="PANTHER" id="PTHR13132">
    <property type="entry name" value="ALPHA- 1,6 -FUCOSYLTRANSFERASE"/>
    <property type="match status" value="1"/>
</dbReference>
<evidence type="ECO:0000313" key="3">
    <source>
        <dbReference type="Proteomes" id="UP000626109"/>
    </source>
</evidence>
<sequence>MWAQNFVNGLGIPVCNQCDTNPELVKQMLWADVDRVVKLTHQWPDETFRWKHAVLAKFFMLKPKASAEIQQTLVSLNLGGDYIGIHIRHGDKGIEAALIDSAKYARSAIEAAYNYNITSIFVASDDPMALNDLQNALPSTVTAKWAPRLGDKTYHYEAIGASGSNDANLALLTDVVGLLQSKVFVGTASSNIGRLVYNLRTEDQKQQAISMDLTWTERAGL</sequence>
<dbReference type="Gene3D" id="3.40.50.11350">
    <property type="match status" value="1"/>
</dbReference>
<dbReference type="GO" id="GO:0046921">
    <property type="term" value="F:alpha-(1-&gt;6)-fucosyltransferase activity"/>
    <property type="evidence" value="ECO:0007669"/>
    <property type="project" value="TreeGrafter"/>
</dbReference>
<dbReference type="PANTHER" id="PTHR13132:SF29">
    <property type="entry name" value="ALPHA-(1,6)-FUCOSYLTRANSFERASE"/>
    <property type="match status" value="1"/>
</dbReference>
<reference evidence="2" key="1">
    <citation type="submission" date="2021-02" db="EMBL/GenBank/DDBJ databases">
        <authorList>
            <person name="Dougan E. K."/>
            <person name="Rhodes N."/>
            <person name="Thang M."/>
            <person name="Chan C."/>
        </authorList>
    </citation>
    <scope>NUCLEOTIDE SEQUENCE</scope>
</reference>
<dbReference type="Proteomes" id="UP000626109">
    <property type="component" value="Unassembled WGS sequence"/>
</dbReference>
<comment type="caution">
    <text evidence="2">The sequence shown here is derived from an EMBL/GenBank/DDBJ whole genome shotgun (WGS) entry which is preliminary data.</text>
</comment>
<evidence type="ECO:0000259" key="1">
    <source>
        <dbReference type="Pfam" id="PF19745"/>
    </source>
</evidence>
<feature type="domain" description="Alpha-(1,6)-fucosyltransferase N- and catalytic" evidence="1">
    <location>
        <begin position="13"/>
        <end position="204"/>
    </location>
</feature>
<proteinExistence type="predicted"/>
<dbReference type="Pfam" id="PF19745">
    <property type="entry name" value="FUT8_N_cat"/>
    <property type="match status" value="1"/>
</dbReference>
<name>A0A813LXS9_POLGL</name>
<gene>
    <name evidence="2" type="ORF">PGLA2088_LOCUS50677</name>
</gene>